<keyword evidence="2" id="KW-0479">Metal-binding</keyword>
<evidence type="ECO:0000313" key="8">
    <source>
        <dbReference type="Proteomes" id="UP000214760"/>
    </source>
</evidence>
<evidence type="ECO:0000256" key="3">
    <source>
        <dbReference type="ARBA" id="ARBA00023239"/>
    </source>
</evidence>
<evidence type="ECO:0000313" key="7">
    <source>
        <dbReference type="Proteomes" id="UP000199820"/>
    </source>
</evidence>
<dbReference type="InterPro" id="IPR043594">
    <property type="entry name" value="HMGL"/>
</dbReference>
<dbReference type="Proteomes" id="UP000214760">
    <property type="component" value="Unassembled WGS sequence"/>
</dbReference>
<accession>A0A1I0GNX9</accession>
<dbReference type="InterPro" id="IPR000891">
    <property type="entry name" value="PYR_CT"/>
</dbReference>
<comment type="similarity">
    <text evidence="1">Belongs to the HMG-CoA lyase family.</text>
</comment>
<dbReference type="GO" id="GO:0046951">
    <property type="term" value="P:ketone body biosynthetic process"/>
    <property type="evidence" value="ECO:0007669"/>
    <property type="project" value="TreeGrafter"/>
</dbReference>
<evidence type="ECO:0000313" key="6">
    <source>
        <dbReference type="EMBL" id="SFR71812.1"/>
    </source>
</evidence>
<feature type="domain" description="Pyruvate carboxyltransferase" evidence="4">
    <location>
        <begin position="17"/>
        <end position="284"/>
    </location>
</feature>
<dbReference type="EMBL" id="FOZC01000004">
    <property type="protein sequence ID" value="SFR71812.1"/>
    <property type="molecule type" value="Genomic_DNA"/>
</dbReference>
<keyword evidence="3 5" id="KW-0456">Lyase</keyword>
<dbReference type="STRING" id="1526.SAMN02910262_00995"/>
<keyword evidence="7" id="KW-1185">Reference proteome</keyword>
<evidence type="ECO:0000256" key="1">
    <source>
        <dbReference type="ARBA" id="ARBA00009405"/>
    </source>
</evidence>
<dbReference type="Pfam" id="PF00682">
    <property type="entry name" value="HMGL-like"/>
    <property type="match status" value="1"/>
</dbReference>
<dbReference type="GO" id="GO:0004419">
    <property type="term" value="F:hydroxymethylglutaryl-CoA lyase activity"/>
    <property type="evidence" value="ECO:0007669"/>
    <property type="project" value="TreeGrafter"/>
</dbReference>
<dbReference type="EMBL" id="FOIL01000036">
    <property type="protein sequence ID" value="SET72738.1"/>
    <property type="molecule type" value="Genomic_DNA"/>
</dbReference>
<dbReference type="PANTHER" id="PTHR42738">
    <property type="entry name" value="HYDROXYMETHYLGLUTARYL-COA LYASE"/>
    <property type="match status" value="1"/>
</dbReference>
<evidence type="ECO:0000256" key="2">
    <source>
        <dbReference type="ARBA" id="ARBA00022723"/>
    </source>
</evidence>
<name>A0A1I0GNX9_9FIRM</name>
<dbReference type="AlphaFoldDB" id="A0A1I0GNX9"/>
<dbReference type="InterPro" id="IPR013785">
    <property type="entry name" value="Aldolase_TIM"/>
</dbReference>
<dbReference type="GO" id="GO:0046872">
    <property type="term" value="F:metal ion binding"/>
    <property type="evidence" value="ECO:0007669"/>
    <property type="project" value="UniProtKB-KW"/>
</dbReference>
<evidence type="ECO:0000313" key="5">
    <source>
        <dbReference type="EMBL" id="SET72738.1"/>
    </source>
</evidence>
<dbReference type="CDD" id="cd07938">
    <property type="entry name" value="DRE_TIM_HMGL"/>
    <property type="match status" value="1"/>
</dbReference>
<dbReference type="SUPFAM" id="SSF51569">
    <property type="entry name" value="Aldolase"/>
    <property type="match status" value="1"/>
</dbReference>
<dbReference type="GO" id="GO:0006552">
    <property type="term" value="P:L-leucine catabolic process"/>
    <property type="evidence" value="ECO:0007669"/>
    <property type="project" value="TreeGrafter"/>
</dbReference>
<reference evidence="7 8" key="1">
    <citation type="submission" date="2016-10" db="EMBL/GenBank/DDBJ databases">
        <authorList>
            <person name="de Groot N.N."/>
        </authorList>
    </citation>
    <scope>NUCLEOTIDE SEQUENCE [LARGE SCALE GENOMIC DNA]</scope>
    <source>
        <strain evidence="6 8">F</strain>
        <strain evidence="5 7">KH1P1</strain>
    </source>
</reference>
<dbReference type="eggNOG" id="COG0119">
    <property type="taxonomic scope" value="Bacteria"/>
</dbReference>
<sequence>MSLQRPWDGETIMEKKVDIIEVGPRDGFQNLKEYLPAEKKIEIIRELIDSGVKHMQITSFVSPKAIPQMRDAAEVAKAILPDYPDLDLFCLVPNYRGAANAAEAGFRKVANVISLSRSHNMANIRRTHDESFAELGKIIDEYPELTVCLDVATAFGCPFEGKQRDVKKLIDFERRGYDLGVRLFNLCDTVGMADPKQVREFVTASKEAFPDARFECHIHDTRGMGIVNTLAAVEAGADGVQSTLGGLGGCPFAPGASGNTATEDLVFMFNEMGMETGISFKSILAAAKKEFAEIEGSYSGANLHVEHTIDEHVENPCLN</sequence>
<dbReference type="PANTHER" id="PTHR42738:SF7">
    <property type="entry name" value="HYDROXYMETHYLGLUTARYL-COA LYASE"/>
    <property type="match status" value="1"/>
</dbReference>
<dbReference type="Proteomes" id="UP000199820">
    <property type="component" value="Unassembled WGS sequence"/>
</dbReference>
<dbReference type="PROSITE" id="PS50991">
    <property type="entry name" value="PYR_CT"/>
    <property type="match status" value="1"/>
</dbReference>
<protein>
    <submittedName>
        <fullName evidence="5">Hydroxymethylglutaryl-CoA lyase</fullName>
    </submittedName>
</protein>
<dbReference type="Gene3D" id="3.20.20.70">
    <property type="entry name" value="Aldolase class I"/>
    <property type="match status" value="1"/>
</dbReference>
<evidence type="ECO:0000259" key="4">
    <source>
        <dbReference type="PROSITE" id="PS50991"/>
    </source>
</evidence>
<proteinExistence type="inferred from homology"/>
<dbReference type="NCBIfam" id="NF004283">
    <property type="entry name" value="PRK05692.1"/>
    <property type="match status" value="1"/>
</dbReference>
<gene>
    <name evidence="6" type="ORF">SAMN02910262_00995</name>
    <name evidence="5" type="ORF">SAMN04487771_103621</name>
</gene>
<organism evidence="5 7">
    <name type="scientific">[Clostridium] aminophilum</name>
    <dbReference type="NCBI Taxonomy" id="1526"/>
    <lineage>
        <taxon>Bacteria</taxon>
        <taxon>Bacillati</taxon>
        <taxon>Bacillota</taxon>
        <taxon>Clostridia</taxon>
        <taxon>Lachnospirales</taxon>
        <taxon>Lachnospiraceae</taxon>
    </lineage>
</organism>